<dbReference type="AlphaFoldDB" id="A0A8H3MCV7"/>
<sequence length="98" mass="11137">MEWEDNSVSGENSALYDKIDDNPIYQIPHTIFEKKNIFIVVIATPGIEDKSEFTIHVSENMVVIEGMFPDLNIEDCIKNSLSSGNFSPKLIFIQELQT</sequence>
<reference evidence="1" key="1">
    <citation type="submission" date="2019-10" db="EMBL/GenBank/DDBJ databases">
        <title>Conservation and host-specific expression of non-tandemly repeated heterogenous ribosome RNA gene in arbuscular mycorrhizal fungi.</title>
        <authorList>
            <person name="Maeda T."/>
            <person name="Kobayashi Y."/>
            <person name="Nakagawa T."/>
            <person name="Ezawa T."/>
            <person name="Yamaguchi K."/>
            <person name="Bino T."/>
            <person name="Nishimoto Y."/>
            <person name="Shigenobu S."/>
            <person name="Kawaguchi M."/>
        </authorList>
    </citation>
    <scope>NUCLEOTIDE SEQUENCE</scope>
    <source>
        <strain evidence="1">HR1</strain>
    </source>
</reference>
<protein>
    <recommendedName>
        <fullName evidence="3">SHSP domain-containing protein</fullName>
    </recommendedName>
</protein>
<proteinExistence type="predicted"/>
<evidence type="ECO:0000313" key="2">
    <source>
        <dbReference type="Proteomes" id="UP000615446"/>
    </source>
</evidence>
<comment type="caution">
    <text evidence="1">The sequence shown here is derived from an EMBL/GenBank/DDBJ whole genome shotgun (WGS) entry which is preliminary data.</text>
</comment>
<name>A0A8H3MCV7_9GLOM</name>
<gene>
    <name evidence="1" type="ORF">RCL2_003116800</name>
</gene>
<dbReference type="CDD" id="cd06464">
    <property type="entry name" value="ACD_sHsps-like"/>
    <property type="match status" value="1"/>
</dbReference>
<accession>A0A8H3MCV7</accession>
<dbReference type="EMBL" id="BLAL01000357">
    <property type="protein sequence ID" value="GET04874.1"/>
    <property type="molecule type" value="Genomic_DNA"/>
</dbReference>
<organism evidence="1 2">
    <name type="scientific">Rhizophagus clarus</name>
    <dbReference type="NCBI Taxonomy" id="94130"/>
    <lineage>
        <taxon>Eukaryota</taxon>
        <taxon>Fungi</taxon>
        <taxon>Fungi incertae sedis</taxon>
        <taxon>Mucoromycota</taxon>
        <taxon>Glomeromycotina</taxon>
        <taxon>Glomeromycetes</taxon>
        <taxon>Glomerales</taxon>
        <taxon>Glomeraceae</taxon>
        <taxon>Rhizophagus</taxon>
    </lineage>
</organism>
<dbReference type="Proteomes" id="UP000615446">
    <property type="component" value="Unassembled WGS sequence"/>
</dbReference>
<evidence type="ECO:0000313" key="1">
    <source>
        <dbReference type="EMBL" id="GET04874.1"/>
    </source>
</evidence>
<evidence type="ECO:0008006" key="3">
    <source>
        <dbReference type="Google" id="ProtNLM"/>
    </source>
</evidence>